<proteinExistence type="predicted"/>
<feature type="transmembrane region" description="Helical" evidence="1">
    <location>
        <begin position="80"/>
        <end position="97"/>
    </location>
</feature>
<dbReference type="Proteomes" id="UP001162131">
    <property type="component" value="Unassembled WGS sequence"/>
</dbReference>
<reference evidence="2" key="1">
    <citation type="submission" date="2021-09" db="EMBL/GenBank/DDBJ databases">
        <authorList>
            <consortium name="AG Swart"/>
            <person name="Singh M."/>
            <person name="Singh A."/>
            <person name="Seah K."/>
            <person name="Emmerich C."/>
        </authorList>
    </citation>
    <scope>NUCLEOTIDE SEQUENCE</scope>
    <source>
        <strain evidence="2">ATCC30299</strain>
    </source>
</reference>
<organism evidence="2 3">
    <name type="scientific">Blepharisma stoltei</name>
    <dbReference type="NCBI Taxonomy" id="1481888"/>
    <lineage>
        <taxon>Eukaryota</taxon>
        <taxon>Sar</taxon>
        <taxon>Alveolata</taxon>
        <taxon>Ciliophora</taxon>
        <taxon>Postciliodesmatophora</taxon>
        <taxon>Heterotrichea</taxon>
        <taxon>Heterotrichida</taxon>
        <taxon>Blepharismidae</taxon>
        <taxon>Blepharisma</taxon>
    </lineage>
</organism>
<dbReference type="AlphaFoldDB" id="A0AAU9IGH0"/>
<dbReference type="EMBL" id="CAJZBQ010000009">
    <property type="protein sequence ID" value="CAG9312900.1"/>
    <property type="molecule type" value="Genomic_DNA"/>
</dbReference>
<name>A0AAU9IGH0_9CILI</name>
<keyword evidence="1" id="KW-1133">Transmembrane helix</keyword>
<sequence>MVDSKEDKNKFTNFQASLALKAALKENKINLENDPAYPALKEAEEGIMQASRICQVLAAIIPTCALYKFRYRQNFPITEIIMKILTIYGVIGAGYYINPSMTKYHELIAQISLRRKDELQAYVESHKNSK</sequence>
<keyword evidence="3" id="KW-1185">Reference proteome</keyword>
<evidence type="ECO:0000256" key="1">
    <source>
        <dbReference type="SAM" id="Phobius"/>
    </source>
</evidence>
<comment type="caution">
    <text evidence="2">The sequence shown here is derived from an EMBL/GenBank/DDBJ whole genome shotgun (WGS) entry which is preliminary data.</text>
</comment>
<protein>
    <submittedName>
        <fullName evidence="2">Uncharacterized protein</fullName>
    </submittedName>
</protein>
<keyword evidence="1" id="KW-0812">Transmembrane</keyword>
<accession>A0AAU9IGH0</accession>
<evidence type="ECO:0000313" key="3">
    <source>
        <dbReference type="Proteomes" id="UP001162131"/>
    </source>
</evidence>
<evidence type="ECO:0000313" key="2">
    <source>
        <dbReference type="EMBL" id="CAG9312900.1"/>
    </source>
</evidence>
<gene>
    <name evidence="2" type="ORF">BSTOLATCC_MIC7692</name>
</gene>
<keyword evidence="1" id="KW-0472">Membrane</keyword>